<evidence type="ECO:0000313" key="65">
    <source>
        <dbReference type="Proteomes" id="UP000034667"/>
    </source>
</evidence>
<evidence type="ECO:0000313" key="58">
    <source>
        <dbReference type="Proteomes" id="UP000034399"/>
    </source>
</evidence>
<dbReference type="EMBL" id="JJQA01000124">
    <property type="protein sequence ID" value="KKH12878.1"/>
    <property type="molecule type" value="Genomic_DNA"/>
</dbReference>
<dbReference type="Proteomes" id="UP000034547">
    <property type="component" value="Unassembled WGS sequence"/>
</dbReference>
<evidence type="ECO:0000313" key="5">
    <source>
        <dbReference type="EMBL" id="KKG19584.1"/>
    </source>
</evidence>
<evidence type="ECO:0000256" key="1">
    <source>
        <dbReference type="SAM" id="MobiDB-lite"/>
    </source>
</evidence>
<evidence type="ECO:0000313" key="7">
    <source>
        <dbReference type="EMBL" id="KKG32481.1"/>
    </source>
</evidence>
<dbReference type="EMBL" id="JJPT01000162">
    <property type="protein sequence ID" value="KKG87507.1"/>
    <property type="molecule type" value="Genomic_DNA"/>
</dbReference>
<dbReference type="Proteomes" id="UP000034758">
    <property type="component" value="Unassembled WGS sequence"/>
</dbReference>
<evidence type="ECO:0000313" key="35">
    <source>
        <dbReference type="EMBL" id="KKH84974.1"/>
    </source>
</evidence>
<organism evidence="18 57">
    <name type="scientific">Methanosarcina mazei</name>
    <name type="common">Methanosarcina frisia</name>
    <dbReference type="NCBI Taxonomy" id="2209"/>
    <lineage>
        <taxon>Archaea</taxon>
        <taxon>Methanobacteriati</taxon>
        <taxon>Methanobacteriota</taxon>
        <taxon>Stenosarchaea group</taxon>
        <taxon>Methanomicrobia</taxon>
        <taxon>Methanosarcinales</taxon>
        <taxon>Methanosarcinaceae</taxon>
        <taxon>Methanosarcina</taxon>
    </lineage>
</organism>
<name>A0A0F8MKZ0_METMZ</name>
<evidence type="ECO:0000313" key="16">
    <source>
        <dbReference type="EMBL" id="KKG87507.1"/>
    </source>
</evidence>
<dbReference type="Proteomes" id="UP000034842">
    <property type="component" value="Unassembled WGS sequence"/>
</dbReference>
<evidence type="ECO:0000313" key="18">
    <source>
        <dbReference type="EMBL" id="KKH06251.1"/>
    </source>
</evidence>
<evidence type="ECO:0000313" key="69">
    <source>
        <dbReference type="Proteomes" id="UP000034758"/>
    </source>
</evidence>
<dbReference type="EMBL" id="JJPZ01000094">
    <property type="protein sequence ID" value="KKH10185.1"/>
    <property type="molecule type" value="Genomic_DNA"/>
</dbReference>
<evidence type="ECO:0000313" key="57">
    <source>
        <dbReference type="Proteomes" id="UP000034387"/>
    </source>
</evidence>
<dbReference type="Proteomes" id="UP000034657">
    <property type="component" value="Unassembled WGS sequence"/>
</dbReference>
<dbReference type="EMBL" id="JJQO01000333">
    <property type="protein sequence ID" value="KKH59028.1"/>
    <property type="molecule type" value="Genomic_DNA"/>
</dbReference>
<sequence>MIKMGSRKSQLQPFTRNYEDNSSESGFQFTFYCDICQDGYKTRFIESRTYKKTGIFGMVGKALSAGSDLVGQYGVGNAIERGVDIFNDRKQGMSPEWRKEWEDAFEIAQNEAKEHFLRCPRCKHYVCEADWNEQDNLCVECAPRENVELTAIRAERMVDEMREKAENTSVFKGNIERRQTLCPECGKPSGEGKFCNNCGASLSLTKCPNCGNKVSIGTRFCGECGTKLN</sequence>
<dbReference type="Proteomes" id="UP000034409">
    <property type="component" value="Unassembled WGS sequence"/>
</dbReference>
<dbReference type="Proteomes" id="UP000034074">
    <property type="component" value="Unassembled WGS sequence"/>
</dbReference>
<evidence type="ECO:0000313" key="63">
    <source>
        <dbReference type="Proteomes" id="UP000034597"/>
    </source>
</evidence>
<evidence type="ECO:0000313" key="14">
    <source>
        <dbReference type="EMBL" id="KKG72281.1"/>
    </source>
</evidence>
<dbReference type="EMBL" id="JJPO01000098">
    <property type="protein sequence ID" value="KKG72281.1"/>
    <property type="molecule type" value="Genomic_DNA"/>
</dbReference>
<evidence type="ECO:0000313" key="25">
    <source>
        <dbReference type="EMBL" id="KKH32562.1"/>
    </source>
</evidence>
<evidence type="ECO:0000313" key="71">
    <source>
        <dbReference type="Proteomes" id="UP000034921"/>
    </source>
</evidence>
<evidence type="ECO:0000313" key="20">
    <source>
        <dbReference type="EMBL" id="KKH12878.1"/>
    </source>
</evidence>
<evidence type="ECO:0000313" key="48">
    <source>
        <dbReference type="Proteomes" id="UP000034074"/>
    </source>
</evidence>
<dbReference type="EMBL" id="JJQX01000144">
    <property type="protein sequence ID" value="KKH93338.1"/>
    <property type="molecule type" value="Genomic_DNA"/>
</dbReference>
<dbReference type="EMBL" id="JJPL01000040">
    <property type="protein sequence ID" value="KKG67096.1"/>
    <property type="molecule type" value="Genomic_DNA"/>
</dbReference>
<evidence type="ECO:0000313" key="45">
    <source>
        <dbReference type="Proteomes" id="UP000034001"/>
    </source>
</evidence>
<evidence type="ECO:0000313" key="32">
    <source>
        <dbReference type="EMBL" id="KKH73415.1"/>
    </source>
</evidence>
<dbReference type="EMBL" id="JJQR01000108">
    <property type="protein sequence ID" value="KKH73666.1"/>
    <property type="molecule type" value="Genomic_DNA"/>
</dbReference>
<evidence type="ECO:0000313" key="47">
    <source>
        <dbReference type="Proteomes" id="UP000034064"/>
    </source>
</evidence>
<dbReference type="Proteomes" id="UP000034298">
    <property type="component" value="Unassembled WGS sequence"/>
</dbReference>
<evidence type="ECO:0000259" key="2">
    <source>
        <dbReference type="Pfam" id="PF12773"/>
    </source>
</evidence>
<evidence type="ECO:0000313" key="70">
    <source>
        <dbReference type="Proteomes" id="UP000034842"/>
    </source>
</evidence>
<dbReference type="EMBL" id="JJQE01000143">
    <property type="protein sequence ID" value="KKH25513.1"/>
    <property type="molecule type" value="Genomic_DNA"/>
</dbReference>
<dbReference type="EMBL" id="JJPE01000049">
    <property type="protein sequence ID" value="KKG46139.1"/>
    <property type="molecule type" value="Genomic_DNA"/>
</dbReference>
<evidence type="ECO:0000313" key="27">
    <source>
        <dbReference type="EMBL" id="KKH46702.1"/>
    </source>
</evidence>
<evidence type="ECO:0000313" key="21">
    <source>
        <dbReference type="EMBL" id="KKH17687.1"/>
    </source>
</evidence>
<protein>
    <recommendedName>
        <fullName evidence="2">DZANK-type domain-containing protein</fullName>
    </recommendedName>
</protein>
<reference evidence="40 41" key="1">
    <citation type="journal article" date="2015" name="ISME J.">
        <title>Genomic and phenotypic differentiation among Methanosarcina mazei populations from Columbia River sediment.</title>
        <authorList>
            <person name="Youngblut N.D."/>
            <person name="Wirth J.S."/>
            <person name="Henriksen J.R."/>
            <person name="Smith M."/>
            <person name="Simon H."/>
            <person name="Metcalf W.W."/>
            <person name="Whitaker R.J."/>
        </authorList>
    </citation>
    <scope>NUCLEOTIDE SEQUENCE [LARGE SCALE GENOMIC DNA]</scope>
    <source>
        <strain evidence="20 47">1.F.A.1A.3</strain>
        <strain evidence="21 68">1.F.A.1B.3</strain>
        <strain evidence="22 44">1.F.A.1B.4</strain>
        <strain evidence="23 52">1.F.A.2.8</strain>
        <strain evidence="24 71">1.F.M.0.5</strain>
        <strain evidence="25 56">1.H.A.0.1</strain>
        <strain evidence="26 69">1.H.A.1A.1</strain>
        <strain evidence="27 41">1.H.A.1A.6</strain>
        <strain evidence="28 53">1.H.A.2.3</strain>
        <strain evidence="29 67">1.H.A.2.7</strain>
        <strain evidence="31">1.H.A.2.8</strain>
        <strain evidence="30 43">1.H.M.0.1</strain>
        <strain evidence="33 72">1.H.M.1A.1</strain>
        <strain evidence="32 70">1.H.M.1A.3</strain>
        <strain evidence="35 50">1.H.M.2.1</strain>
        <strain evidence="34 40">1.H.M.2.2</strain>
        <strain evidence="36 73">1.H.M.2.3</strain>
        <strain evidence="37 66">1.H.M.2.4</strain>
        <strain evidence="39 42">1.H.T.2.3</strain>
        <strain evidence="38 61">1.H.T.2.5</strain>
        <strain evidence="4 49">2.F.A.2.3</strain>
        <strain evidence="3 63">2.F.T.0.2</strain>
        <strain evidence="5 46">2.F.T.2.6</strain>
        <strain evidence="7 58">3.F.A.1A.1</strain>
        <strain evidence="6 55">3.F.A.1B.1</strain>
        <strain evidence="8 62">3.F.A.2.12</strain>
        <strain evidence="9 65">3.F.A.2.3</strain>
        <strain evidence="10 51">3.F.A.2.6</strain>
        <strain evidence="11 54">3.F.T.1A.2</strain>
        <strain evidence="12 60">3.F.T.2.1</strain>
        <strain evidence="15">3.H.A.1A.1</strain>
        <strain evidence="13 48">3.H.A.1A.2</strain>
        <strain evidence="14 45">3.H.A.2.1</strain>
        <strain evidence="17 59">3.H.A.2.8</strain>
        <strain evidence="16 64">3.H.M.1A.1</strain>
        <strain evidence="18 57">3.H.M.2.7</strain>
        <strain evidence="19 74">3.H.T.1A.2</strain>
    </source>
</reference>
<dbReference type="Proteomes" id="UP000034925">
    <property type="component" value="Unassembled WGS sequence"/>
</dbReference>
<dbReference type="Proteomes" id="UP000033864">
    <property type="component" value="Unassembled WGS sequence"/>
</dbReference>
<dbReference type="Proteomes" id="UP000034001">
    <property type="component" value="Unassembled WGS sequence"/>
</dbReference>
<dbReference type="Proteomes" id="UP000034064">
    <property type="component" value="Unassembled WGS sequence"/>
</dbReference>
<dbReference type="Proteomes" id="UP000034142">
    <property type="component" value="Unassembled WGS sequence"/>
</dbReference>
<evidence type="ECO:0000313" key="50">
    <source>
        <dbReference type="Proteomes" id="UP000034152"/>
    </source>
</evidence>
<evidence type="ECO:0000313" key="30">
    <source>
        <dbReference type="EMBL" id="KKH63919.1"/>
    </source>
</evidence>
<dbReference type="Proteomes" id="UP000033885">
    <property type="component" value="Unassembled WGS sequence"/>
</dbReference>
<dbReference type="EMBL" id="JJPG01000158">
    <property type="protein sequence ID" value="KKG47138.1"/>
    <property type="molecule type" value="Genomic_DNA"/>
</dbReference>
<dbReference type="EMBL" id="JJPM01000177">
    <property type="protein sequence ID" value="KKG74176.1"/>
    <property type="molecule type" value="Genomic_DNA"/>
</dbReference>
<dbReference type="EMBL" id="JJQW01000050">
    <property type="protein sequence ID" value="KKH88974.1"/>
    <property type="molecule type" value="Genomic_DNA"/>
</dbReference>
<dbReference type="Proteomes" id="UP000033814">
    <property type="component" value="Unassembled WGS sequence"/>
</dbReference>
<evidence type="ECO:0000313" key="33">
    <source>
        <dbReference type="EMBL" id="KKH73666.1"/>
    </source>
</evidence>
<dbReference type="EMBL" id="JJQC01000059">
    <property type="protein sequence ID" value="KKH22743.1"/>
    <property type="molecule type" value="Genomic_DNA"/>
</dbReference>
<evidence type="ECO:0000313" key="53">
    <source>
        <dbReference type="Proteomes" id="UP000034232"/>
    </source>
</evidence>
<evidence type="ECO:0000313" key="67">
    <source>
        <dbReference type="Proteomes" id="UP000034692"/>
    </source>
</evidence>
<evidence type="ECO:0000313" key="66">
    <source>
        <dbReference type="Proteomes" id="UP000034668"/>
    </source>
</evidence>
<dbReference type="EMBL" id="JJQQ01000162">
    <property type="protein sequence ID" value="KKH63919.1"/>
    <property type="molecule type" value="Genomic_DNA"/>
</dbReference>
<dbReference type="Proteomes" id="UP000033987">
    <property type="component" value="Unassembled WGS sequence"/>
</dbReference>
<evidence type="ECO:0000313" key="9">
    <source>
        <dbReference type="EMBL" id="KKG46139.1"/>
    </source>
</evidence>
<dbReference type="Proteomes" id="UP000034733">
    <property type="component" value="Unassembled WGS sequence"/>
</dbReference>
<dbReference type="Proteomes" id="UP000034047">
    <property type="component" value="Unassembled WGS sequence"/>
</dbReference>
<dbReference type="EMBL" id="JJPN01000127">
    <property type="protein sequence ID" value="KKG69751.1"/>
    <property type="molecule type" value="Genomic_DNA"/>
</dbReference>
<dbReference type="EMBL" id="JJPC01000153">
    <property type="protein sequence ID" value="KKG30589.1"/>
    <property type="molecule type" value="Genomic_DNA"/>
</dbReference>
<evidence type="ECO:0000313" key="28">
    <source>
        <dbReference type="EMBL" id="KKH53272.1"/>
    </source>
</evidence>
<evidence type="ECO:0000313" key="51">
    <source>
        <dbReference type="Proteomes" id="UP000034195"/>
    </source>
</evidence>
<dbReference type="EMBL" id="JJQV01000142">
    <property type="protein sequence ID" value="KKH80179.1"/>
    <property type="molecule type" value="Genomic_DNA"/>
</dbReference>
<evidence type="ECO:0000313" key="31">
    <source>
        <dbReference type="EMBL" id="KKH64292.1"/>
    </source>
</evidence>
<dbReference type="EMBL" id="JJQU01000130">
    <property type="protein sequence ID" value="KKH84974.1"/>
    <property type="molecule type" value="Genomic_DNA"/>
</dbReference>
<evidence type="ECO:0000313" key="15">
    <source>
        <dbReference type="EMBL" id="KKG74176.1"/>
    </source>
</evidence>
<dbReference type="EMBL" id="JJQD01000156">
    <property type="protein sequence ID" value="KKH25483.1"/>
    <property type="molecule type" value="Genomic_DNA"/>
</dbReference>
<evidence type="ECO:0000313" key="46">
    <source>
        <dbReference type="Proteomes" id="UP000034047"/>
    </source>
</evidence>
<dbReference type="EMBL" id="JJPA01000129">
    <property type="protein sequence ID" value="KKG32481.1"/>
    <property type="molecule type" value="Genomic_DNA"/>
</dbReference>
<evidence type="ECO:0000313" key="12">
    <source>
        <dbReference type="EMBL" id="KKG67096.1"/>
    </source>
</evidence>
<evidence type="ECO:0000313" key="41">
    <source>
        <dbReference type="Proteomes" id="UP000033864"/>
    </source>
</evidence>
<evidence type="ECO:0000313" key="24">
    <source>
        <dbReference type="EMBL" id="KKH25513.1"/>
    </source>
</evidence>
<dbReference type="PATRIC" id="fig|2209.41.peg.1899"/>
<dbReference type="EMBL" id="JJQF01000045">
    <property type="protein sequence ID" value="KKH32562.1"/>
    <property type="molecule type" value="Genomic_DNA"/>
</dbReference>
<evidence type="ECO:0000313" key="39">
    <source>
        <dbReference type="EMBL" id="KKI06512.1"/>
    </source>
</evidence>
<dbReference type="EMBL" id="JJQB01000108">
    <property type="protein sequence ID" value="KKH17687.1"/>
    <property type="molecule type" value="Genomic_DNA"/>
</dbReference>
<evidence type="ECO:0000313" key="61">
    <source>
        <dbReference type="Proteomes" id="UP000034547"/>
    </source>
</evidence>
<dbReference type="EMBL" id="JJPS01000143">
    <property type="protein sequence ID" value="KKG88556.1"/>
    <property type="molecule type" value="Genomic_DNA"/>
</dbReference>
<dbReference type="EMBL" id="JJQP01000197">
    <property type="protein sequence ID" value="KKH64292.1"/>
    <property type="molecule type" value="Genomic_DNA"/>
</dbReference>
<accession>A0A0F8MKZ0</accession>
<dbReference type="Proteomes" id="UP000034937">
    <property type="component" value="Unassembled WGS sequence"/>
</dbReference>
<evidence type="ECO:0000313" key="54">
    <source>
        <dbReference type="Proteomes" id="UP000034279"/>
    </source>
</evidence>
<evidence type="ECO:0000313" key="36">
    <source>
        <dbReference type="EMBL" id="KKH88974.1"/>
    </source>
</evidence>
<evidence type="ECO:0000313" key="43">
    <source>
        <dbReference type="Proteomes" id="UP000033933"/>
    </source>
</evidence>
<dbReference type="EMBL" id="JJOT01000085">
    <property type="protein sequence ID" value="KKG01023.1"/>
    <property type="molecule type" value="Genomic_DNA"/>
</dbReference>
<dbReference type="Proteomes" id="UP000034668">
    <property type="component" value="Unassembled WGS sequence"/>
</dbReference>
<dbReference type="Proteomes" id="UP000034227">
    <property type="component" value="Unassembled WGS sequence"/>
</dbReference>
<dbReference type="Proteomes" id="UP000034692">
    <property type="component" value="Unassembled WGS sequence"/>
</dbReference>
<evidence type="ECO:0000313" key="72">
    <source>
        <dbReference type="Proteomes" id="UP000034925"/>
    </source>
</evidence>
<evidence type="ECO:0000313" key="42">
    <source>
        <dbReference type="Proteomes" id="UP000033885"/>
    </source>
</evidence>
<evidence type="ECO:0000313" key="37">
    <source>
        <dbReference type="EMBL" id="KKH93338.1"/>
    </source>
</evidence>
<evidence type="ECO:0000313" key="60">
    <source>
        <dbReference type="Proteomes" id="UP000034424"/>
    </source>
</evidence>
<dbReference type="Proteomes" id="UP000033933">
    <property type="component" value="Unassembled WGS sequence"/>
</dbReference>
<dbReference type="EMBL" id="JJPJ01000060">
    <property type="protein sequence ID" value="KKG63135.1"/>
    <property type="molecule type" value="Genomic_DNA"/>
</dbReference>
<dbReference type="AlphaFoldDB" id="A0A0F8MKZ0"/>
<dbReference type="EMBL" id="JJOU01000005">
    <property type="protein sequence ID" value="KKG19584.1"/>
    <property type="molecule type" value="Genomic_DNA"/>
</dbReference>
<evidence type="ECO:0000313" key="8">
    <source>
        <dbReference type="EMBL" id="KKG43744.1"/>
    </source>
</evidence>
<evidence type="ECO:0000313" key="68">
    <source>
        <dbReference type="Proteomes" id="UP000034733"/>
    </source>
</evidence>
<dbReference type="Proteomes" id="UP000034195">
    <property type="component" value="Unassembled WGS sequence"/>
</dbReference>
<evidence type="ECO:0000313" key="19">
    <source>
        <dbReference type="EMBL" id="KKH10185.1"/>
    </source>
</evidence>
<dbReference type="Proteomes" id="UP000034921">
    <property type="component" value="Unassembled WGS sequence"/>
</dbReference>
<evidence type="ECO:0000313" key="26">
    <source>
        <dbReference type="EMBL" id="KKH36101.1"/>
    </source>
</evidence>
<evidence type="ECO:0000313" key="13">
    <source>
        <dbReference type="EMBL" id="KKG69751.1"/>
    </source>
</evidence>
<comment type="caution">
    <text evidence="18">The sequence shown here is derived from an EMBL/GenBank/DDBJ whole genome shotgun (WGS) entry which is preliminary data.</text>
</comment>
<evidence type="ECO:0000313" key="10">
    <source>
        <dbReference type="EMBL" id="KKG47138.1"/>
    </source>
</evidence>
<evidence type="ECO:0000313" key="49">
    <source>
        <dbReference type="Proteomes" id="UP000034142"/>
    </source>
</evidence>
<feature type="domain" description="DZANK-type" evidence="2">
    <location>
        <begin position="182"/>
        <end position="225"/>
    </location>
</feature>
<evidence type="ECO:0000313" key="52">
    <source>
        <dbReference type="Proteomes" id="UP000034227"/>
    </source>
</evidence>
<evidence type="ECO:0000313" key="6">
    <source>
        <dbReference type="EMBL" id="KKG30589.1"/>
    </source>
</evidence>
<evidence type="ECO:0000313" key="3">
    <source>
        <dbReference type="EMBL" id="KKG01023.1"/>
    </source>
</evidence>
<dbReference type="EMBL" id="JJQJ01000155">
    <property type="protein sequence ID" value="KKH46702.1"/>
    <property type="molecule type" value="Genomic_DNA"/>
</dbReference>
<dbReference type="EMBL" id="JJQT01000223">
    <property type="protein sequence ID" value="KKH73415.1"/>
    <property type="molecule type" value="Genomic_DNA"/>
</dbReference>
<evidence type="ECO:0000313" key="44">
    <source>
        <dbReference type="Proteomes" id="UP000033987"/>
    </source>
</evidence>
<dbReference type="Proteomes" id="UP000034424">
    <property type="component" value="Unassembled WGS sequence"/>
</dbReference>
<dbReference type="Proteomes" id="UP000034338">
    <property type="component" value="Unassembled WGS sequence"/>
</dbReference>
<evidence type="ECO:0000313" key="40">
    <source>
        <dbReference type="Proteomes" id="UP000033814"/>
    </source>
</evidence>
<evidence type="ECO:0000313" key="62">
    <source>
        <dbReference type="Proteomes" id="UP000034577"/>
    </source>
</evidence>
<dbReference type="EMBL" id="JJQM01000123">
    <property type="protein sequence ID" value="KKH53272.1"/>
    <property type="molecule type" value="Genomic_DNA"/>
</dbReference>
<gene>
    <name evidence="6" type="ORF">DU30_07605</name>
    <name evidence="4" type="ORF">DU31_04655</name>
    <name evidence="5" type="ORF">DU34_08675</name>
    <name evidence="8" type="ORF">DU35_10595</name>
    <name evidence="25" type="ORF">DU37_07340</name>
    <name evidence="10" type="ORF">DU38_04675</name>
    <name evidence="3" type="ORF">DU40_00165</name>
    <name evidence="9" type="ORF">DU41_09890</name>
    <name evidence="18" type="ORF">DU42_01985</name>
    <name evidence="15" type="ORF">DU43_05595</name>
    <name evidence="20" type="ORF">DU44_14045</name>
    <name evidence="13" type="ORF">DU46_08340</name>
    <name evidence="21" type="ORF">DU48_12710</name>
    <name evidence="7" type="ORF">DU52_04235</name>
    <name evidence="26" type="ORF">DU54_17770</name>
    <name evidence="23" type="ORF">DU58_00240</name>
    <name evidence="17" type="ORF">DU59_09885</name>
    <name evidence="24" type="ORF">DU60_09985</name>
    <name evidence="19" type="ORF">DU62_13950</name>
    <name evidence="14" type="ORF">DU63_09020</name>
    <name evidence="11" type="ORF">DU64_20475</name>
    <name evidence="22" type="ORF">DU65_13575</name>
    <name evidence="12" type="ORF">DU67_06265</name>
    <name evidence="16" type="ORF">DU69_14865</name>
    <name evidence="31" type="ORF">DU73_05945</name>
    <name evidence="29" type="ORF">DU75_04175</name>
    <name evidence="28" type="ORF">DU76_04765</name>
    <name evidence="32" type="ORF">DU78_05575</name>
    <name evidence="37" type="ORF">DU79_11540</name>
    <name evidence="35" type="ORF">DU80_14850</name>
    <name evidence="39" type="ORF">DU81_05950</name>
    <name evidence="34" type="ORF">DU82_19530</name>
    <name evidence="38" type="ORF">DU83_06860</name>
    <name evidence="27" type="ORF">DU85_02995</name>
    <name evidence="33" type="ORF">DU86_06735</name>
    <name evidence="30" type="ORF">DU87_19700</name>
    <name evidence="36" type="ORF">DU88_15520</name>
</gene>
<dbReference type="EMBL" id="JJPX01000154">
    <property type="protein sequence ID" value="KKH06251.1"/>
    <property type="molecule type" value="Genomic_DNA"/>
</dbReference>
<evidence type="ECO:0000313" key="73">
    <source>
        <dbReference type="Proteomes" id="UP000034937"/>
    </source>
</evidence>
<dbReference type="Proteomes" id="UP000034597">
    <property type="component" value="Unassembled WGS sequence"/>
</dbReference>
<dbReference type="Proteomes" id="UP000034152">
    <property type="component" value="Unassembled WGS sequence"/>
</dbReference>
<dbReference type="Proteomes" id="UP000034577">
    <property type="component" value="Unassembled WGS sequence"/>
</dbReference>
<dbReference type="EMBL" id="JJRB01000142">
    <property type="protein sequence ID" value="KKI00461.1"/>
    <property type="molecule type" value="Genomic_DNA"/>
</dbReference>
<dbReference type="Proteomes" id="UP000034232">
    <property type="component" value="Unassembled WGS sequence"/>
</dbReference>
<evidence type="ECO:0000313" key="56">
    <source>
        <dbReference type="Proteomes" id="UP000034338"/>
    </source>
</evidence>
<evidence type="ECO:0000313" key="38">
    <source>
        <dbReference type="EMBL" id="KKI00461.1"/>
    </source>
</evidence>
<proteinExistence type="predicted"/>
<evidence type="ECO:0000313" key="11">
    <source>
        <dbReference type="EMBL" id="KKG63135.1"/>
    </source>
</evidence>
<evidence type="ECO:0000313" key="64">
    <source>
        <dbReference type="Proteomes" id="UP000034657"/>
    </source>
</evidence>
<dbReference type="Proteomes" id="UP000034944">
    <property type="component" value="Unassembled WGS sequence"/>
</dbReference>
<dbReference type="EMBL" id="JJRA01000009">
    <property type="protein sequence ID" value="KKI06512.1"/>
    <property type="molecule type" value="Genomic_DNA"/>
</dbReference>
<evidence type="ECO:0000313" key="23">
    <source>
        <dbReference type="EMBL" id="KKH25483.1"/>
    </source>
</evidence>
<evidence type="ECO:0000313" key="34">
    <source>
        <dbReference type="EMBL" id="KKH80179.1"/>
    </source>
</evidence>
<dbReference type="EMBL" id="JJOR01000086">
    <property type="protein sequence ID" value="KKG03818.1"/>
    <property type="molecule type" value="Genomic_DNA"/>
</dbReference>
<dbReference type="Proteomes" id="UP000034399">
    <property type="component" value="Unassembled WGS sequence"/>
</dbReference>
<dbReference type="InterPro" id="IPR025874">
    <property type="entry name" value="DZR"/>
</dbReference>
<dbReference type="Proteomes" id="UP000034667">
    <property type="component" value="Unassembled WGS sequence"/>
</dbReference>
<evidence type="ECO:0000313" key="55">
    <source>
        <dbReference type="Proteomes" id="UP000034298"/>
    </source>
</evidence>
<dbReference type="Proteomes" id="UP000034387">
    <property type="component" value="Unassembled WGS sequence"/>
</dbReference>
<dbReference type="Proteomes" id="UP000034279">
    <property type="component" value="Unassembled WGS sequence"/>
</dbReference>
<evidence type="ECO:0000313" key="74">
    <source>
        <dbReference type="Proteomes" id="UP000034944"/>
    </source>
</evidence>
<evidence type="ECO:0000313" key="59">
    <source>
        <dbReference type="Proteomes" id="UP000034409"/>
    </source>
</evidence>
<evidence type="ECO:0000313" key="17">
    <source>
        <dbReference type="EMBL" id="KKG88556.1"/>
    </source>
</evidence>
<evidence type="ECO:0000313" key="22">
    <source>
        <dbReference type="EMBL" id="KKH22743.1"/>
    </source>
</evidence>
<evidence type="ECO:0000313" key="29">
    <source>
        <dbReference type="EMBL" id="KKH59028.1"/>
    </source>
</evidence>
<dbReference type="EMBL" id="JJPD01000051">
    <property type="protein sequence ID" value="KKG43744.1"/>
    <property type="molecule type" value="Genomic_DNA"/>
</dbReference>
<dbReference type="EMBL" id="JJQG01000125">
    <property type="protein sequence ID" value="KKH36101.1"/>
    <property type="molecule type" value="Genomic_DNA"/>
</dbReference>
<feature type="region of interest" description="Disordered" evidence="1">
    <location>
        <begin position="1"/>
        <end position="21"/>
    </location>
</feature>
<evidence type="ECO:0000313" key="4">
    <source>
        <dbReference type="EMBL" id="KKG03818.1"/>
    </source>
</evidence>
<dbReference type="Pfam" id="PF12773">
    <property type="entry name" value="DZR"/>
    <property type="match status" value="1"/>
</dbReference>